<dbReference type="Gene3D" id="2.60.120.10">
    <property type="entry name" value="Jelly Rolls"/>
    <property type="match status" value="1"/>
</dbReference>
<organism evidence="2 3">
    <name type="scientific">Ohtaekwangia kribbensis</name>
    <dbReference type="NCBI Taxonomy" id="688913"/>
    <lineage>
        <taxon>Bacteria</taxon>
        <taxon>Pseudomonadati</taxon>
        <taxon>Bacteroidota</taxon>
        <taxon>Cytophagia</taxon>
        <taxon>Cytophagales</taxon>
        <taxon>Fulvivirgaceae</taxon>
        <taxon>Ohtaekwangia</taxon>
    </lineage>
</organism>
<sequence>MIESLKENIAKHISISNKELDDFCRLFKIRSVKKKDHLLREGEVCNFEGFVSNGLFRIYHVDYNGFEQILYFATTDWWITDIDSFTNEKPSMLSIEALEDSEVCLISKSDKDFAYEHYPKIERLFRIMTQKTHVSLQRRMIDNLSKTADERYLDFIDKYPHHKRLSNRLIAGYLGISHEFVSKIRKKLSQGK</sequence>
<dbReference type="Pfam" id="PF00027">
    <property type="entry name" value="cNMP_binding"/>
    <property type="match status" value="1"/>
</dbReference>
<comment type="caution">
    <text evidence="2">The sequence shown here is derived from an EMBL/GenBank/DDBJ whole genome shotgun (WGS) entry which is preliminary data.</text>
</comment>
<dbReference type="InterPro" id="IPR000595">
    <property type="entry name" value="cNMP-bd_dom"/>
</dbReference>
<protein>
    <submittedName>
        <fullName evidence="2">Crp/Fnr family transcriptional regulator</fullName>
    </submittedName>
</protein>
<dbReference type="InterPro" id="IPR018490">
    <property type="entry name" value="cNMP-bd_dom_sf"/>
</dbReference>
<proteinExistence type="predicted"/>
<dbReference type="EMBL" id="JBHTKA010000016">
    <property type="protein sequence ID" value="MFD1003352.1"/>
    <property type="molecule type" value="Genomic_DNA"/>
</dbReference>
<dbReference type="Proteomes" id="UP001597112">
    <property type="component" value="Unassembled WGS sequence"/>
</dbReference>
<reference evidence="3" key="1">
    <citation type="journal article" date="2019" name="Int. J. Syst. Evol. Microbiol.">
        <title>The Global Catalogue of Microorganisms (GCM) 10K type strain sequencing project: providing services to taxonomists for standard genome sequencing and annotation.</title>
        <authorList>
            <consortium name="The Broad Institute Genomics Platform"/>
            <consortium name="The Broad Institute Genome Sequencing Center for Infectious Disease"/>
            <person name="Wu L."/>
            <person name="Ma J."/>
        </authorList>
    </citation>
    <scope>NUCLEOTIDE SEQUENCE [LARGE SCALE GENOMIC DNA]</scope>
    <source>
        <strain evidence="3">CCUG 58938</strain>
    </source>
</reference>
<dbReference type="InterPro" id="IPR014710">
    <property type="entry name" value="RmlC-like_jellyroll"/>
</dbReference>
<gene>
    <name evidence="2" type="ORF">ACFQ21_28760</name>
</gene>
<dbReference type="RefSeq" id="WP_377585971.1">
    <property type="nucleotide sequence ID" value="NZ_JBHTKA010000016.1"/>
</dbReference>
<feature type="domain" description="Cyclic nucleotide-binding" evidence="1">
    <location>
        <begin position="30"/>
        <end position="110"/>
    </location>
</feature>
<dbReference type="CDD" id="cd00038">
    <property type="entry name" value="CAP_ED"/>
    <property type="match status" value="1"/>
</dbReference>
<accession>A0ABW3KBD5</accession>
<evidence type="ECO:0000313" key="3">
    <source>
        <dbReference type="Proteomes" id="UP001597112"/>
    </source>
</evidence>
<name>A0ABW3KBD5_9BACT</name>
<dbReference type="SUPFAM" id="SSF51206">
    <property type="entry name" value="cAMP-binding domain-like"/>
    <property type="match status" value="1"/>
</dbReference>
<keyword evidence="3" id="KW-1185">Reference proteome</keyword>
<evidence type="ECO:0000313" key="2">
    <source>
        <dbReference type="EMBL" id="MFD1003352.1"/>
    </source>
</evidence>
<evidence type="ECO:0000259" key="1">
    <source>
        <dbReference type="Pfam" id="PF00027"/>
    </source>
</evidence>